<name>A0A7W6LF08_9HYPH</name>
<keyword evidence="4" id="KW-1185">Reference proteome</keyword>
<evidence type="ECO:0000256" key="2">
    <source>
        <dbReference type="SAM" id="Phobius"/>
    </source>
</evidence>
<feature type="transmembrane region" description="Helical" evidence="2">
    <location>
        <begin position="840"/>
        <end position="865"/>
    </location>
</feature>
<protein>
    <submittedName>
        <fullName evidence="3">Uncharacterized protein</fullName>
    </submittedName>
</protein>
<proteinExistence type="predicted"/>
<evidence type="ECO:0000313" key="3">
    <source>
        <dbReference type="EMBL" id="MBB4143012.1"/>
    </source>
</evidence>
<gene>
    <name evidence="3" type="ORF">GGQ72_001511</name>
</gene>
<keyword evidence="2" id="KW-0812">Transmembrane</keyword>
<reference evidence="3 4" key="1">
    <citation type="submission" date="2020-08" db="EMBL/GenBank/DDBJ databases">
        <title>Genomic Encyclopedia of Type Strains, Phase IV (KMG-IV): sequencing the most valuable type-strain genomes for metagenomic binning, comparative biology and taxonomic classification.</title>
        <authorList>
            <person name="Goeker M."/>
        </authorList>
    </citation>
    <scope>NUCLEOTIDE SEQUENCE [LARGE SCALE GENOMIC DNA]</scope>
    <source>
        <strain evidence="3 4">DSM 29514</strain>
    </source>
</reference>
<feature type="region of interest" description="Disordered" evidence="1">
    <location>
        <begin position="1"/>
        <end position="82"/>
    </location>
</feature>
<feature type="compositionally biased region" description="Gly residues" evidence="1">
    <location>
        <begin position="35"/>
        <end position="45"/>
    </location>
</feature>
<evidence type="ECO:0000313" key="4">
    <source>
        <dbReference type="Proteomes" id="UP000519897"/>
    </source>
</evidence>
<accession>A0A7W6LF08</accession>
<dbReference type="Proteomes" id="UP000519897">
    <property type="component" value="Unassembled WGS sequence"/>
</dbReference>
<feature type="transmembrane region" description="Helical" evidence="2">
    <location>
        <begin position="807"/>
        <end position="828"/>
    </location>
</feature>
<evidence type="ECO:0000256" key="1">
    <source>
        <dbReference type="SAM" id="MobiDB-lite"/>
    </source>
</evidence>
<dbReference type="RefSeq" id="WP_165132577.1">
    <property type="nucleotide sequence ID" value="NZ_CP049250.1"/>
</dbReference>
<dbReference type="EMBL" id="JACIEC010000001">
    <property type="protein sequence ID" value="MBB4143012.1"/>
    <property type="molecule type" value="Genomic_DNA"/>
</dbReference>
<feature type="transmembrane region" description="Helical" evidence="2">
    <location>
        <begin position="885"/>
        <end position="907"/>
    </location>
</feature>
<organism evidence="3 4">
    <name type="scientific">Rhizobium rhizoryzae</name>
    <dbReference type="NCBI Taxonomy" id="451876"/>
    <lineage>
        <taxon>Bacteria</taxon>
        <taxon>Pseudomonadati</taxon>
        <taxon>Pseudomonadota</taxon>
        <taxon>Alphaproteobacteria</taxon>
        <taxon>Hyphomicrobiales</taxon>
        <taxon>Rhizobiaceae</taxon>
        <taxon>Rhizobium/Agrobacterium group</taxon>
        <taxon>Rhizobium</taxon>
    </lineage>
</organism>
<dbReference type="AlphaFoldDB" id="A0A7W6LF08"/>
<feature type="compositionally biased region" description="Low complexity" evidence="1">
    <location>
        <begin position="46"/>
        <end position="58"/>
    </location>
</feature>
<sequence length="998" mass="105530">MGSLTVNSGTAAGAGSGTGTGTSSRVASLTAAGDSGSGNSSGSGAGAQSKSTAAAGVNDVGGAGTNAAPYNPSTDGRLLGYDEKGNAISDRTLGLLPEQQNSEIQKQKTVDAEIAGAGTSKLFSILQKSDPKIQHEILFQFNAMFNDGKTKRDIDGMDIYEHPEKYSLDEKVARYAELLQTKSNFAGYLQALLDGTMQESRPQRNADEINRDLDQAMATLAADPEVSSKVTQITLDLYKRVLNGETFDTAADHGPEYTAAVASLKTELETTFKADIVEGGFFKQYAGQEKGKELSILTGFNNYFSTFGAIMSNDFMAANADAAQTTLNNFYNANVSPLLQDAKASMDGMLRLAKLGQMSATQLANLGSVTPLIDGGNFGNMLSELKTSGALAGYAKLAADPANAAELRKLGVKDDALNSTLLASARYMANSKLGGARTQMLDGFTKTLISESRTLIEMADQGRLDETILDSRLGSLAAEINNGAGPNKGQGNLIAAGVKAMVRGSILSSNMANYAAQRTTGSGSGLGNAARGGQTVTALADSGLVKMGMAGIERLTGMAIGFEGKGIASGKTTLPITVSGNDLNMMFQTASRGWDAALIKKYGAASLKDFSGLMVAYAQQVGLKNVEAPLASINDISDEDAIKTLYEPMAEAIAKSTLGETTSDAALKLKANFSRMMWDMYGLVKPNGTVQGLYNEAVKLINTKYKTEFSNFDTPLKVDGLARFVSMGIMGMRVAWATVGKGSPDSTDTGFIAAMAIQGAGMMLTSALAPKAKGATPELRIMEVFGDEVAAKQIKYLENRKANIGRIGAGVDFIGSVAWLGTDLNWLIRGWKKMDTPEKAFVTAIVVTDFGAASLGFLSAGAAVASISGASRLSQILSTVAGGSAATGVGLVLAGIAQFVTLGLQIWQEVKKNRAESKYRDSIYDSVWKLTRNDVPNNYAQTWDKHGFASQGRGAYDRSKLSHKEYQYTYDANPYDWAKVRADNEQKYKEKYGSNPQM</sequence>
<comment type="caution">
    <text evidence="3">The sequence shown here is derived from an EMBL/GenBank/DDBJ whole genome shotgun (WGS) entry which is preliminary data.</text>
</comment>
<keyword evidence="2" id="KW-0472">Membrane</keyword>
<keyword evidence="2" id="KW-1133">Transmembrane helix</keyword>